<dbReference type="Pfam" id="PF00657">
    <property type="entry name" value="Lipase_GDSL"/>
    <property type="match status" value="1"/>
</dbReference>
<keyword evidence="2" id="KW-1185">Reference proteome</keyword>
<sequence>MRRFSWIPAAAAAVALTASGCGSGDAETQYYLSLGDGLAVGVQPDESGEPVETEQGYTDVVFSSLSDDPPGVEHVKLGCAGENTATFVNGGAEGCEYEEGSQLAAAEAFLEENRDRVRLVTVNIGGNNLFSCARGEDGELTTAIDRECVAQNLEQVAQDAPVIAQRLRAAAGEDVEIVGVTSYNPLLAMYLAEEVTSAVAAEDDDDRTYQDTANYTNGMLAAINGTVTDAYNAEGITVANVATRFDMENFEVPEDGEDGLPTNVRNVCRYTWMCDTERGPAVQLNEAGAKEVAALVEEVMRD</sequence>
<organism evidence="1 2">
    <name type="scientific">Thermobifida halotolerans</name>
    <dbReference type="NCBI Taxonomy" id="483545"/>
    <lineage>
        <taxon>Bacteria</taxon>
        <taxon>Bacillati</taxon>
        <taxon>Actinomycetota</taxon>
        <taxon>Actinomycetes</taxon>
        <taxon>Streptosporangiales</taxon>
        <taxon>Nocardiopsidaceae</taxon>
        <taxon>Thermobifida</taxon>
    </lineage>
</organism>
<dbReference type="InterPro" id="IPR036514">
    <property type="entry name" value="SGNH_hydro_sf"/>
</dbReference>
<dbReference type="SUPFAM" id="SSF52266">
    <property type="entry name" value="SGNH hydrolase"/>
    <property type="match status" value="1"/>
</dbReference>
<dbReference type="Gene3D" id="3.40.50.1110">
    <property type="entry name" value="SGNH hydrolase"/>
    <property type="match status" value="1"/>
</dbReference>
<gene>
    <name evidence="1" type="ORF">NI17_022730</name>
</gene>
<accession>A0A399G2D4</accession>
<reference evidence="1" key="1">
    <citation type="submission" date="2020-10" db="EMBL/GenBank/DDBJ databases">
        <title>De novo genome project of the cellulose decomposer Thermobifida halotolerans type strain.</title>
        <authorList>
            <person name="Nagy I."/>
            <person name="Horvath B."/>
            <person name="Kukolya J."/>
            <person name="Nagy I."/>
            <person name="Orsini M."/>
        </authorList>
    </citation>
    <scope>NUCLEOTIDE SEQUENCE</scope>
    <source>
        <strain evidence="1">DSM 44931</strain>
    </source>
</reference>
<dbReference type="RefSeq" id="WP_068687440.1">
    <property type="nucleotide sequence ID" value="NZ_CP063196.1"/>
</dbReference>
<dbReference type="GO" id="GO:0016788">
    <property type="term" value="F:hydrolase activity, acting on ester bonds"/>
    <property type="evidence" value="ECO:0007669"/>
    <property type="project" value="InterPro"/>
</dbReference>
<proteinExistence type="predicted"/>
<dbReference type="AlphaFoldDB" id="A0A399G2D4"/>
<dbReference type="Proteomes" id="UP000265719">
    <property type="component" value="Chromosome"/>
</dbReference>
<dbReference type="InterPro" id="IPR001087">
    <property type="entry name" value="GDSL"/>
</dbReference>
<dbReference type="PROSITE" id="PS51257">
    <property type="entry name" value="PROKAR_LIPOPROTEIN"/>
    <property type="match status" value="1"/>
</dbReference>
<evidence type="ECO:0000313" key="2">
    <source>
        <dbReference type="Proteomes" id="UP000265719"/>
    </source>
</evidence>
<keyword evidence="1" id="KW-0378">Hydrolase</keyword>
<dbReference type="KEGG" id="thao:NI17_022730"/>
<dbReference type="OrthoDB" id="154486at2"/>
<evidence type="ECO:0000313" key="1">
    <source>
        <dbReference type="EMBL" id="UOE19497.1"/>
    </source>
</evidence>
<name>A0A399G2D4_9ACTN</name>
<protein>
    <submittedName>
        <fullName evidence="1">SGNH/GDSL hydrolase family protein</fullName>
    </submittedName>
</protein>
<dbReference type="EMBL" id="CP063196">
    <property type="protein sequence ID" value="UOE19497.1"/>
    <property type="molecule type" value="Genomic_DNA"/>
</dbReference>